<gene>
    <name evidence="1" type="ORF">J5Y03_11405</name>
</gene>
<organism evidence="1 2">
    <name type="scientific">Gottfriedia endophytica</name>
    <dbReference type="NCBI Taxonomy" id="2820819"/>
    <lineage>
        <taxon>Bacteria</taxon>
        <taxon>Bacillati</taxon>
        <taxon>Bacillota</taxon>
        <taxon>Bacilli</taxon>
        <taxon>Bacillales</taxon>
        <taxon>Bacillaceae</taxon>
        <taxon>Gottfriedia</taxon>
    </lineage>
</organism>
<dbReference type="AlphaFoldDB" id="A0A940SK97"/>
<comment type="caution">
    <text evidence="1">The sequence shown here is derived from an EMBL/GenBank/DDBJ whole genome shotgun (WGS) entry which is preliminary data.</text>
</comment>
<protein>
    <submittedName>
        <fullName evidence="1">Uncharacterized protein</fullName>
    </submittedName>
</protein>
<sequence>MEKITKNQLEKSDLSSVVFIRDYIQFVFEGEKENIILSAFTEPFNHC</sequence>
<accession>A0A940SK97</accession>
<dbReference type="Proteomes" id="UP000682134">
    <property type="component" value="Unassembled WGS sequence"/>
</dbReference>
<evidence type="ECO:0000313" key="2">
    <source>
        <dbReference type="Proteomes" id="UP000682134"/>
    </source>
</evidence>
<evidence type="ECO:0000313" key="1">
    <source>
        <dbReference type="EMBL" id="MBP0725779.1"/>
    </source>
</evidence>
<name>A0A940SK97_9BACI</name>
<dbReference type="EMBL" id="JAGIYQ010000006">
    <property type="protein sequence ID" value="MBP0725779.1"/>
    <property type="molecule type" value="Genomic_DNA"/>
</dbReference>
<reference evidence="1" key="1">
    <citation type="submission" date="2021-04" db="EMBL/GenBank/DDBJ databases">
        <title>Genome seq and assembly of Bacillus sp.</title>
        <authorList>
            <person name="Chhetri G."/>
        </authorList>
    </citation>
    <scope>NUCLEOTIDE SEQUENCE</scope>
    <source>
        <strain evidence="1">RG28</strain>
    </source>
</reference>
<dbReference type="RefSeq" id="WP_209405690.1">
    <property type="nucleotide sequence ID" value="NZ_JAGIYQ010000006.1"/>
</dbReference>
<keyword evidence="2" id="KW-1185">Reference proteome</keyword>
<proteinExistence type="predicted"/>